<dbReference type="STRING" id="1121409.SAMN02745124_00716"/>
<evidence type="ECO:0000256" key="2">
    <source>
        <dbReference type="SAM" id="SignalP"/>
    </source>
</evidence>
<sequence>MKKKIAIAVLITGLGLAGINQAFAGWGARSGYCPNFQGAAGYNQLDPAVQEKLEAFFTANQDLRKALVMKRAEHRALMIGDNPDPAAASQVAGELFDLQTTVRQKAVEAGVAQYLGPMSGGLGMGDCRPGMRGPGPGKGGRGMGGQMMHGPGTGGGPRF</sequence>
<name>A0A1M5THA5_9BACT</name>
<accession>A0A1M5THA5</accession>
<keyword evidence="4" id="KW-1185">Reference proteome</keyword>
<dbReference type="InterPro" id="IPR025961">
    <property type="entry name" value="Metal_resist"/>
</dbReference>
<dbReference type="Gene3D" id="1.20.120.1490">
    <property type="match status" value="1"/>
</dbReference>
<reference evidence="3 4" key="1">
    <citation type="submission" date="2016-11" db="EMBL/GenBank/DDBJ databases">
        <authorList>
            <person name="Jaros S."/>
            <person name="Januszkiewicz K."/>
            <person name="Wedrychowicz H."/>
        </authorList>
    </citation>
    <scope>NUCLEOTIDE SEQUENCE [LARGE SCALE GENOMIC DNA]</scope>
    <source>
        <strain evidence="3 4">DSM 9705</strain>
    </source>
</reference>
<protein>
    <submittedName>
        <fullName evidence="3">Protein refolding chaperone Spy/CpxP family</fullName>
    </submittedName>
</protein>
<evidence type="ECO:0000313" key="3">
    <source>
        <dbReference type="EMBL" id="SHH50030.1"/>
    </source>
</evidence>
<dbReference type="Proteomes" id="UP000184139">
    <property type="component" value="Unassembled WGS sequence"/>
</dbReference>
<evidence type="ECO:0000313" key="4">
    <source>
        <dbReference type="Proteomes" id="UP000184139"/>
    </source>
</evidence>
<dbReference type="OrthoDB" id="5432589at2"/>
<feature type="chain" id="PRO_5012816117" evidence="2">
    <location>
        <begin position="25"/>
        <end position="159"/>
    </location>
</feature>
<keyword evidence="2" id="KW-0732">Signal</keyword>
<dbReference type="Pfam" id="PF13801">
    <property type="entry name" value="Metal_resist"/>
    <property type="match status" value="1"/>
</dbReference>
<proteinExistence type="predicted"/>
<dbReference type="AlphaFoldDB" id="A0A1M5THA5"/>
<dbReference type="RefSeq" id="WP_073373457.1">
    <property type="nucleotide sequence ID" value="NZ_FQXS01000003.1"/>
</dbReference>
<gene>
    <name evidence="3" type="ORF">SAMN02745124_00716</name>
</gene>
<feature type="region of interest" description="Disordered" evidence="1">
    <location>
        <begin position="132"/>
        <end position="159"/>
    </location>
</feature>
<organism evidence="3 4">
    <name type="scientific">Desulfofustis glycolicus DSM 9705</name>
    <dbReference type="NCBI Taxonomy" id="1121409"/>
    <lineage>
        <taxon>Bacteria</taxon>
        <taxon>Pseudomonadati</taxon>
        <taxon>Thermodesulfobacteriota</taxon>
        <taxon>Desulfobulbia</taxon>
        <taxon>Desulfobulbales</taxon>
        <taxon>Desulfocapsaceae</taxon>
        <taxon>Desulfofustis</taxon>
    </lineage>
</organism>
<dbReference type="EMBL" id="FQXS01000003">
    <property type="protein sequence ID" value="SHH50030.1"/>
    <property type="molecule type" value="Genomic_DNA"/>
</dbReference>
<evidence type="ECO:0000256" key="1">
    <source>
        <dbReference type="SAM" id="MobiDB-lite"/>
    </source>
</evidence>
<feature type="signal peptide" evidence="2">
    <location>
        <begin position="1"/>
        <end position="24"/>
    </location>
</feature>